<dbReference type="HOGENOM" id="CLU_280656_0_0_1"/>
<dbReference type="STRING" id="32264.T1KHE4"/>
<name>T1KHE4_TETUR</name>
<feature type="region of interest" description="Disordered" evidence="2">
    <location>
        <begin position="815"/>
        <end position="852"/>
    </location>
</feature>
<evidence type="ECO:0000256" key="1">
    <source>
        <dbReference type="SAM" id="Coils"/>
    </source>
</evidence>
<feature type="region of interest" description="Disordered" evidence="2">
    <location>
        <begin position="671"/>
        <end position="694"/>
    </location>
</feature>
<feature type="region of interest" description="Disordered" evidence="2">
    <location>
        <begin position="556"/>
        <end position="592"/>
    </location>
</feature>
<organism evidence="3 4">
    <name type="scientific">Tetranychus urticae</name>
    <name type="common">Two-spotted spider mite</name>
    <dbReference type="NCBI Taxonomy" id="32264"/>
    <lineage>
        <taxon>Eukaryota</taxon>
        <taxon>Metazoa</taxon>
        <taxon>Ecdysozoa</taxon>
        <taxon>Arthropoda</taxon>
        <taxon>Chelicerata</taxon>
        <taxon>Arachnida</taxon>
        <taxon>Acari</taxon>
        <taxon>Acariformes</taxon>
        <taxon>Trombidiformes</taxon>
        <taxon>Prostigmata</taxon>
        <taxon>Eleutherengona</taxon>
        <taxon>Raphignathae</taxon>
        <taxon>Tetranychoidea</taxon>
        <taxon>Tetranychidae</taxon>
        <taxon>Tetranychus</taxon>
    </lineage>
</organism>
<reference evidence="3" key="2">
    <citation type="submission" date="2015-06" db="UniProtKB">
        <authorList>
            <consortium name="EnsemblMetazoa"/>
        </authorList>
    </citation>
    <scope>IDENTIFICATION</scope>
</reference>
<feature type="compositionally biased region" description="Polar residues" evidence="2">
    <location>
        <begin position="466"/>
        <end position="482"/>
    </location>
</feature>
<accession>T1KHE4</accession>
<feature type="region of interest" description="Disordered" evidence="2">
    <location>
        <begin position="719"/>
        <end position="752"/>
    </location>
</feature>
<feature type="compositionally biased region" description="Low complexity" evidence="2">
    <location>
        <begin position="576"/>
        <end position="590"/>
    </location>
</feature>
<feature type="compositionally biased region" description="Acidic residues" evidence="2">
    <location>
        <begin position="147"/>
        <end position="160"/>
    </location>
</feature>
<feature type="compositionally biased region" description="Low complexity" evidence="2">
    <location>
        <begin position="483"/>
        <end position="497"/>
    </location>
</feature>
<feature type="compositionally biased region" description="Polar residues" evidence="2">
    <location>
        <begin position="815"/>
        <end position="839"/>
    </location>
</feature>
<dbReference type="eggNOG" id="ENOG502RZ6U">
    <property type="taxonomic scope" value="Eukaryota"/>
</dbReference>
<dbReference type="EnsemblMetazoa" id="tetur11g04090.1">
    <property type="protein sequence ID" value="tetur11g04090.1"/>
    <property type="gene ID" value="tetur11g04090"/>
</dbReference>
<evidence type="ECO:0000256" key="2">
    <source>
        <dbReference type="SAM" id="MobiDB-lite"/>
    </source>
</evidence>
<feature type="coiled-coil region" evidence="1">
    <location>
        <begin position="767"/>
        <end position="801"/>
    </location>
</feature>
<sequence>MMTNQGTIFLIQGTRKVKKKGDDNNNTAVGEMMVEEEDNDDESYQAEKESSPSISLEVASDSCSSVEFQWNNKENIKLETDCPGDLVIRQEVTEETDSSHANPSRISFVSSISYTIKSYDPLEEERSFIQRMSTREKELGMIKDIKDDDEEEDDDEEGEEIEKREKKGNEENKDVRSPGLSLLSTGFLNDAKNKPITGIGVKSKRKARIRESRRESITHCNANNCSSSSSDDNGSDCLVRTHKPFMVRHHSDETLNRGSSRIDRRTNRYYRRRSQEFIFKPLSSYIVTDPNVHSPSSCNVDSKKATTADDVTSSDSEIRVTTKPPLTTIQLQWVKSNIYSPRRSLRRNSEESISCHLTHPSNASEIQSTVSLDNLIPYTHNKSDSRPDNQTNIVITSNNQSQYEVNFNRSTNASVDSVDFRCLDDFLPKISSSDPVIYRKYDLTGEDQVDKVSHYDSMLTVSISQNTGESHSSVNHLSPTNDSGVSSQSVASSPILSQAPSPPPRNRIGKLTSIYGSIIKQRSSSAASSITSPIQSHQYPSVSSSCSDLYRRQLGVSSSRNNDSLSQSYHGESIEYDNNNKYDNSNNSNNAINEACSKHNEASLIKPKNDDDNYNDEAIINGSSEMKKSVRDIIANIESNIKSSTCSGKIIPSTEKFNSVESDLKSVIKINSTKGAPNDNNNSHSNELIYPDQQRRANIVKREQFRKQREPFITQVHLPNRYTPESQLEESSFLNRPKPKPSSIINLNSWSRPKPNKFLNGTKFRKIISKNSKIRKLDEAISELEEIYANLNLDDEDLLDRAERRDMPTKFQLMRFQQTSNDINDNYKSNKSTEPNNSSHPPPLPTKKSIYPPETGWKHPHCESFCQNRHRRRSLGCVESLLASSDPPYREKAPPRRRSAIPDPVSDDLAARKMVKNKSQSRDNLVEDKKIPSYLLLSPIYSPSSREDGDEMIDDFTSLEPEPDIEKDDLSYRKFTQSEAASVTPPHPPFGIPIGFTDLSTINNYVQATLSEKDRNFFYYRVKPYYPHLIKDDMAFRNFRKDLDKSQDELRKSWSDGIKLLPITTKHLISQRNETRERPTSLNLPYNNNSNGYYHHRYHPHPTRVSLIANEFENQGSLV</sequence>
<protein>
    <submittedName>
        <fullName evidence="3">Uncharacterized protein</fullName>
    </submittedName>
</protein>
<evidence type="ECO:0000313" key="3">
    <source>
        <dbReference type="EnsemblMetazoa" id="tetur11g04090.1"/>
    </source>
</evidence>
<reference evidence="4" key="1">
    <citation type="submission" date="2011-08" db="EMBL/GenBank/DDBJ databases">
        <authorList>
            <person name="Rombauts S."/>
        </authorList>
    </citation>
    <scope>NUCLEOTIDE SEQUENCE</scope>
    <source>
        <strain evidence="4">London</strain>
    </source>
</reference>
<evidence type="ECO:0000313" key="4">
    <source>
        <dbReference type="Proteomes" id="UP000015104"/>
    </source>
</evidence>
<keyword evidence="4" id="KW-1185">Reference proteome</keyword>
<dbReference type="AlphaFoldDB" id="T1KHE4"/>
<feature type="compositionally biased region" description="Polar residues" evidence="2">
    <location>
        <begin position="671"/>
        <end position="686"/>
    </location>
</feature>
<dbReference type="EMBL" id="CAEY01000075">
    <property type="status" value="NOT_ANNOTATED_CDS"/>
    <property type="molecule type" value="Genomic_DNA"/>
</dbReference>
<proteinExistence type="predicted"/>
<feature type="region of interest" description="Disordered" evidence="2">
    <location>
        <begin position="466"/>
        <end position="509"/>
    </location>
</feature>
<feature type="compositionally biased region" description="Polar residues" evidence="2">
    <location>
        <begin position="723"/>
        <end position="734"/>
    </location>
</feature>
<feature type="region of interest" description="Disordered" evidence="2">
    <location>
        <begin position="139"/>
        <end position="215"/>
    </location>
</feature>
<keyword evidence="1" id="KW-0175">Coiled coil</keyword>
<feature type="compositionally biased region" description="Basic and acidic residues" evidence="2">
    <location>
        <begin position="161"/>
        <end position="176"/>
    </location>
</feature>
<feature type="region of interest" description="Disordered" evidence="2">
    <location>
        <begin position="885"/>
        <end position="904"/>
    </location>
</feature>
<dbReference type="Proteomes" id="UP000015104">
    <property type="component" value="Unassembled WGS sequence"/>
</dbReference>
<feature type="compositionally biased region" description="Low complexity" evidence="2">
    <location>
        <begin position="557"/>
        <end position="568"/>
    </location>
</feature>